<dbReference type="SUPFAM" id="SSF46689">
    <property type="entry name" value="Homeodomain-like"/>
    <property type="match status" value="1"/>
</dbReference>
<dbReference type="AlphaFoldDB" id="A0A7W6G498"/>
<dbReference type="PROSITE" id="PS50977">
    <property type="entry name" value="HTH_TETR_2"/>
    <property type="match status" value="1"/>
</dbReference>
<reference evidence="6 7" key="1">
    <citation type="submission" date="2020-08" db="EMBL/GenBank/DDBJ databases">
        <title>Genomic Encyclopedia of Type Strains, Phase IV (KMG-IV): sequencing the most valuable type-strain genomes for metagenomic binning, comparative biology and taxonomic classification.</title>
        <authorList>
            <person name="Goeker M."/>
        </authorList>
    </citation>
    <scope>NUCLEOTIDE SEQUENCE [LARGE SCALE GENOMIC DNA]</scope>
    <source>
        <strain evidence="6 7">DSM 26438</strain>
    </source>
</reference>
<evidence type="ECO:0000256" key="1">
    <source>
        <dbReference type="ARBA" id="ARBA00023015"/>
    </source>
</evidence>
<evidence type="ECO:0000256" key="2">
    <source>
        <dbReference type="ARBA" id="ARBA00023125"/>
    </source>
</evidence>
<dbReference type="InterPro" id="IPR036271">
    <property type="entry name" value="Tet_transcr_reg_TetR-rel_C_sf"/>
</dbReference>
<keyword evidence="2 4" id="KW-0238">DNA-binding</keyword>
<dbReference type="RefSeq" id="WP_183897929.1">
    <property type="nucleotide sequence ID" value="NZ_JACIDV010000023.1"/>
</dbReference>
<sequence length="203" mass="22010">MKVTREQVAENRRRILDSASRLFRSKGVGAVSVAEVMQCAGLTHGGFYGHFSSKDDLVAQALLHILTSDAEGPFSLLGYLEQYLSADHRDNPGEGCPFAALASEMRHQSPQARAVMTAGARQIIDMMSTEVSPTAEAANGQTVIGHWAAMVGATILARAVDDKELSDRILEETRRFVASSVTQVNNVDPEREFSQSLGSSRED</sequence>
<dbReference type="Gene3D" id="1.10.357.10">
    <property type="entry name" value="Tetracycline Repressor, domain 2"/>
    <property type="match status" value="1"/>
</dbReference>
<keyword evidence="1" id="KW-0805">Transcription regulation</keyword>
<evidence type="ECO:0000313" key="7">
    <source>
        <dbReference type="Proteomes" id="UP000565286"/>
    </source>
</evidence>
<comment type="caution">
    <text evidence="6">The sequence shown here is derived from an EMBL/GenBank/DDBJ whole genome shotgun (WGS) entry which is preliminary data.</text>
</comment>
<dbReference type="Pfam" id="PF00440">
    <property type="entry name" value="TetR_N"/>
    <property type="match status" value="1"/>
</dbReference>
<dbReference type="PANTHER" id="PTHR47506:SF7">
    <property type="entry name" value="TRANSCRIPTIONAL REGULATORY PROTEIN"/>
    <property type="match status" value="1"/>
</dbReference>
<dbReference type="GO" id="GO:0003677">
    <property type="term" value="F:DNA binding"/>
    <property type="evidence" value="ECO:0007669"/>
    <property type="project" value="UniProtKB-UniRule"/>
</dbReference>
<name>A0A7W6G498_9HYPH</name>
<evidence type="ECO:0000256" key="4">
    <source>
        <dbReference type="PROSITE-ProRule" id="PRU00335"/>
    </source>
</evidence>
<evidence type="ECO:0000256" key="3">
    <source>
        <dbReference type="ARBA" id="ARBA00023163"/>
    </source>
</evidence>
<keyword evidence="3" id="KW-0804">Transcription</keyword>
<feature type="DNA-binding region" description="H-T-H motif" evidence="4">
    <location>
        <begin position="32"/>
        <end position="51"/>
    </location>
</feature>
<organism evidence="6 7">
    <name type="scientific">Rhizobium skierniewicense</name>
    <dbReference type="NCBI Taxonomy" id="984260"/>
    <lineage>
        <taxon>Bacteria</taxon>
        <taxon>Pseudomonadati</taxon>
        <taxon>Pseudomonadota</taxon>
        <taxon>Alphaproteobacteria</taxon>
        <taxon>Hyphomicrobiales</taxon>
        <taxon>Rhizobiaceae</taxon>
        <taxon>Rhizobium/Agrobacterium group</taxon>
        <taxon>Rhizobium</taxon>
    </lineage>
</organism>
<dbReference type="SUPFAM" id="SSF48498">
    <property type="entry name" value="Tetracyclin repressor-like, C-terminal domain"/>
    <property type="match status" value="1"/>
</dbReference>
<feature type="domain" description="HTH tetR-type" evidence="5">
    <location>
        <begin position="9"/>
        <end position="69"/>
    </location>
</feature>
<evidence type="ECO:0000259" key="5">
    <source>
        <dbReference type="PROSITE" id="PS50977"/>
    </source>
</evidence>
<evidence type="ECO:0000313" key="6">
    <source>
        <dbReference type="EMBL" id="MBB3948652.1"/>
    </source>
</evidence>
<dbReference type="Proteomes" id="UP000565286">
    <property type="component" value="Unassembled WGS sequence"/>
</dbReference>
<accession>A0A7W6G498</accession>
<dbReference type="PROSITE" id="PS01081">
    <property type="entry name" value="HTH_TETR_1"/>
    <property type="match status" value="1"/>
</dbReference>
<protein>
    <submittedName>
        <fullName evidence="6">TetR/AcrR family transcriptional repressor of nem operon</fullName>
    </submittedName>
</protein>
<dbReference type="PRINTS" id="PR00455">
    <property type="entry name" value="HTHTETR"/>
</dbReference>
<proteinExistence type="predicted"/>
<dbReference type="InterPro" id="IPR001647">
    <property type="entry name" value="HTH_TetR"/>
</dbReference>
<dbReference type="InterPro" id="IPR009057">
    <property type="entry name" value="Homeodomain-like_sf"/>
</dbReference>
<dbReference type="EMBL" id="JACIDV010000023">
    <property type="protein sequence ID" value="MBB3948652.1"/>
    <property type="molecule type" value="Genomic_DNA"/>
</dbReference>
<dbReference type="PANTHER" id="PTHR47506">
    <property type="entry name" value="TRANSCRIPTIONAL REGULATORY PROTEIN"/>
    <property type="match status" value="1"/>
</dbReference>
<dbReference type="InterPro" id="IPR023772">
    <property type="entry name" value="DNA-bd_HTH_TetR-type_CS"/>
</dbReference>
<gene>
    <name evidence="6" type="ORF">GGQ73_004642</name>
</gene>
<keyword evidence="7" id="KW-1185">Reference proteome</keyword>
<dbReference type="Gene3D" id="1.10.10.60">
    <property type="entry name" value="Homeodomain-like"/>
    <property type="match status" value="1"/>
</dbReference>